<organism evidence="2 3">
    <name type="scientific">Marinobacter halophilus</name>
    <dbReference type="NCBI Taxonomy" id="1323740"/>
    <lineage>
        <taxon>Bacteria</taxon>
        <taxon>Pseudomonadati</taxon>
        <taxon>Pseudomonadota</taxon>
        <taxon>Gammaproteobacteria</taxon>
        <taxon>Pseudomonadales</taxon>
        <taxon>Marinobacteraceae</taxon>
        <taxon>Marinobacter</taxon>
    </lineage>
</organism>
<sequence length="184" mass="20577">MSQNKVADRAVNRTKTCLEKTHETQCTFNVNGTRFETNGAVNSDDGIAREDQLVANPTEFRVRISGWRTDNGDFRGSYVGAKVIGLGVEVEVEGYLQDGILIAREIEDEDDLFDDDDDVEISGDIYDFDGTARSFRINGVLVRYNNGTDFDDIRLASLANQRSAEGGYLEAFIIEREDDDDIDD</sequence>
<reference evidence="2 3" key="1">
    <citation type="submission" date="2018-03" db="EMBL/GenBank/DDBJ databases">
        <title>Marinobacter brunus sp. nov., a marine bacterium of Gamma-proteobacteria isolated from the surface seawater of the South China Sea.</title>
        <authorList>
            <person name="Cheng H."/>
            <person name="Wu Y.-H."/>
            <person name="Xamxidin M."/>
            <person name="Xu X.-W."/>
        </authorList>
    </citation>
    <scope>NUCLEOTIDE SEQUENCE [LARGE SCALE GENOMIC DNA]</scope>
    <source>
        <strain evidence="2 3">JCM 30472</strain>
    </source>
</reference>
<proteinExistence type="predicted"/>
<dbReference type="AlphaFoldDB" id="A0A2T1KE01"/>
<protein>
    <recommendedName>
        <fullName evidence="1">DUF5666 domain-containing protein</fullName>
    </recommendedName>
</protein>
<feature type="domain" description="DUF5666" evidence="1">
    <location>
        <begin position="77"/>
        <end position="107"/>
    </location>
</feature>
<dbReference type="Proteomes" id="UP000238385">
    <property type="component" value="Unassembled WGS sequence"/>
</dbReference>
<evidence type="ECO:0000313" key="2">
    <source>
        <dbReference type="EMBL" id="PSF08356.1"/>
    </source>
</evidence>
<keyword evidence="3" id="KW-1185">Reference proteome</keyword>
<dbReference type="Pfam" id="PF18914">
    <property type="entry name" value="DUF5666"/>
    <property type="match status" value="1"/>
</dbReference>
<evidence type="ECO:0000259" key="1">
    <source>
        <dbReference type="Pfam" id="PF18914"/>
    </source>
</evidence>
<evidence type="ECO:0000313" key="3">
    <source>
        <dbReference type="Proteomes" id="UP000238385"/>
    </source>
</evidence>
<dbReference type="EMBL" id="PXNN01000011">
    <property type="protein sequence ID" value="PSF08356.1"/>
    <property type="molecule type" value="Genomic_DNA"/>
</dbReference>
<gene>
    <name evidence="2" type="ORF">C7H08_06590</name>
</gene>
<accession>A0A2T1KE01</accession>
<name>A0A2T1KE01_9GAMM</name>
<dbReference type="InterPro" id="IPR043724">
    <property type="entry name" value="DUF5666"/>
</dbReference>
<comment type="caution">
    <text evidence="2">The sequence shown here is derived from an EMBL/GenBank/DDBJ whole genome shotgun (WGS) entry which is preliminary data.</text>
</comment>